<name>A0ABS6GQN8_9BACI</name>
<feature type="domain" description="Peptidase M20 dimerisation" evidence="4">
    <location>
        <begin position="190"/>
        <end position="346"/>
    </location>
</feature>
<proteinExistence type="predicted"/>
<keyword evidence="2" id="KW-0479">Metal-binding</keyword>
<dbReference type="Pfam" id="PF01546">
    <property type="entry name" value="Peptidase_M20"/>
    <property type="match status" value="1"/>
</dbReference>
<keyword evidence="1" id="KW-0645">Protease</keyword>
<comment type="caution">
    <text evidence="5">The sequence shown here is derived from an EMBL/GenBank/DDBJ whole genome shotgun (WGS) entry which is preliminary data.</text>
</comment>
<dbReference type="InterPro" id="IPR051458">
    <property type="entry name" value="Cyt/Met_Dipeptidase"/>
</dbReference>
<dbReference type="NCBIfam" id="NF005034">
    <property type="entry name" value="PRK06446.1"/>
    <property type="match status" value="1"/>
</dbReference>
<evidence type="ECO:0000256" key="3">
    <source>
        <dbReference type="ARBA" id="ARBA00022801"/>
    </source>
</evidence>
<dbReference type="PANTHER" id="PTHR43270:SF8">
    <property type="entry name" value="DI- AND TRIPEPTIDASE DUG2-RELATED"/>
    <property type="match status" value="1"/>
</dbReference>
<evidence type="ECO:0000313" key="6">
    <source>
        <dbReference type="Proteomes" id="UP000812672"/>
    </source>
</evidence>
<keyword evidence="6" id="KW-1185">Reference proteome</keyword>
<dbReference type="Pfam" id="PF07687">
    <property type="entry name" value="M20_dimer"/>
    <property type="match status" value="1"/>
</dbReference>
<evidence type="ECO:0000313" key="5">
    <source>
        <dbReference type="EMBL" id="MBU6080979.1"/>
    </source>
</evidence>
<protein>
    <submittedName>
        <fullName evidence="5">M20/M25/M40 family metallo-hydrolase</fullName>
    </submittedName>
</protein>
<reference evidence="5 6" key="1">
    <citation type="journal article" date="2011" name="Int. J. Syst. Evol. Microbiol.">
        <title>Allobacillus halotolerans gen. nov., sp. nov. isolated from shrimp paste.</title>
        <authorList>
            <person name="Sheu S.Y."/>
            <person name="Arun A.B."/>
            <person name="Jiang S.R."/>
            <person name="Young C.C."/>
            <person name="Chen W.M."/>
        </authorList>
    </citation>
    <scope>NUCLEOTIDE SEQUENCE [LARGE SCALE GENOMIC DNA]</scope>
    <source>
        <strain evidence="5 6">LMG 24826</strain>
    </source>
</reference>
<evidence type="ECO:0000256" key="1">
    <source>
        <dbReference type="ARBA" id="ARBA00022670"/>
    </source>
</evidence>
<dbReference type="EMBL" id="JAHLZF010000010">
    <property type="protein sequence ID" value="MBU6080979.1"/>
    <property type="molecule type" value="Genomic_DNA"/>
</dbReference>
<accession>A0ABS6GQN8</accession>
<gene>
    <name evidence="5" type="ORF">KQ486_08100</name>
</gene>
<evidence type="ECO:0000256" key="2">
    <source>
        <dbReference type="ARBA" id="ARBA00022723"/>
    </source>
</evidence>
<evidence type="ECO:0000259" key="4">
    <source>
        <dbReference type="Pfam" id="PF07687"/>
    </source>
</evidence>
<dbReference type="PANTHER" id="PTHR43270">
    <property type="entry name" value="BETA-ALA-HIS DIPEPTIDASE"/>
    <property type="match status" value="1"/>
</dbReference>
<organism evidence="5 6">
    <name type="scientific">Allobacillus halotolerans</name>
    <dbReference type="NCBI Taxonomy" id="570278"/>
    <lineage>
        <taxon>Bacteria</taxon>
        <taxon>Bacillati</taxon>
        <taxon>Bacillota</taxon>
        <taxon>Bacilli</taxon>
        <taxon>Bacillales</taxon>
        <taxon>Bacillaceae</taxon>
        <taxon>Allobacillus</taxon>
    </lineage>
</organism>
<sequence length="450" mass="50738">MDKVHQYIVENQDKYLEWLKLVCDQPSVSAQNRGMEKMFQLLIKLFKDVGAETSTIQTDGYPVLIAKFPGEKDQQLAFYNHYDVQPEDPLDEWESDPFETTYKNDLIIARGTADNKGNIIARLAAVDAYQAVHGKLPVGIKFIIEGEEEVGSPHLEVLAKDLTDQIKADAILWEGGLREYNNKRLHVGLGVKGIAYVELVAKGAKHDLHSSEAAIIENPAWELTWALSSLKDRNDKVLIEGFYDDIEPLSERSKEFIKTLEYDEEYVKASYEIDRFLDNVTGYELNKRLIAEPTCTICGIKSGYIDEGAKTVLPSQAEAKLDFRLVPGQTPEKIVKLLRKHLDENGFKDIEIRELNHLQPYNTDPDHPFVKQVLEAVDATYDEEPIIYSNLAGSSPMHKLLSNCPMPAVQIGVANTSSKFHAPNENITKQDFIQGTQVVSTIIKNFTVEV</sequence>
<dbReference type="Proteomes" id="UP000812672">
    <property type="component" value="Unassembled WGS sequence"/>
</dbReference>
<dbReference type="InterPro" id="IPR011650">
    <property type="entry name" value="Peptidase_M20_dimer"/>
</dbReference>
<keyword evidence="3" id="KW-0378">Hydrolase</keyword>
<dbReference type="InterPro" id="IPR002933">
    <property type="entry name" value="Peptidase_M20"/>
</dbReference>
<dbReference type="RefSeq" id="WP_216687325.1">
    <property type="nucleotide sequence ID" value="NZ_CAUPKR010000009.1"/>
</dbReference>